<gene>
    <name evidence="3" type="ORF">FHR33_001184</name>
</gene>
<dbReference type="SMART" id="SM00271">
    <property type="entry name" value="DnaJ"/>
    <property type="match status" value="1"/>
</dbReference>
<dbReference type="AlphaFoldDB" id="A0A7W5UYG4"/>
<dbReference type="InterPro" id="IPR001623">
    <property type="entry name" value="DnaJ_domain"/>
</dbReference>
<dbReference type="GO" id="GO:0051082">
    <property type="term" value="F:unfolded protein binding"/>
    <property type="evidence" value="ECO:0007669"/>
    <property type="project" value="InterPro"/>
</dbReference>
<evidence type="ECO:0000313" key="3">
    <source>
        <dbReference type="EMBL" id="MBB3725324.1"/>
    </source>
</evidence>
<keyword evidence="1" id="KW-0143">Chaperone</keyword>
<dbReference type="InterPro" id="IPR036869">
    <property type="entry name" value="J_dom_sf"/>
</dbReference>
<dbReference type="PROSITE" id="PS50076">
    <property type="entry name" value="DNAJ_2"/>
    <property type="match status" value="1"/>
</dbReference>
<accession>A0A7W5UYG4</accession>
<keyword evidence="3" id="KW-0238">DNA-binding</keyword>
<proteinExistence type="predicted"/>
<dbReference type="Gene3D" id="2.60.260.20">
    <property type="entry name" value="Urease metallochaperone UreE, N-terminal domain"/>
    <property type="match status" value="2"/>
</dbReference>
<dbReference type="SUPFAM" id="SSF49493">
    <property type="entry name" value="HSP40/DnaJ peptide-binding domain"/>
    <property type="match status" value="2"/>
</dbReference>
<dbReference type="Pfam" id="PF01556">
    <property type="entry name" value="DnaJ_C"/>
    <property type="match status" value="1"/>
</dbReference>
<evidence type="ECO:0000256" key="1">
    <source>
        <dbReference type="ARBA" id="ARBA00023186"/>
    </source>
</evidence>
<dbReference type="GO" id="GO:0005737">
    <property type="term" value="C:cytoplasm"/>
    <property type="evidence" value="ECO:0007669"/>
    <property type="project" value="TreeGrafter"/>
</dbReference>
<evidence type="ECO:0000313" key="4">
    <source>
        <dbReference type="Proteomes" id="UP000579945"/>
    </source>
</evidence>
<dbReference type="EMBL" id="JACIBV010000001">
    <property type="protein sequence ID" value="MBB3725324.1"/>
    <property type="molecule type" value="Genomic_DNA"/>
</dbReference>
<organism evidence="3 4">
    <name type="scientific">Nonomuraea dietziae</name>
    <dbReference type="NCBI Taxonomy" id="65515"/>
    <lineage>
        <taxon>Bacteria</taxon>
        <taxon>Bacillati</taxon>
        <taxon>Actinomycetota</taxon>
        <taxon>Actinomycetes</taxon>
        <taxon>Streptosporangiales</taxon>
        <taxon>Streptosporangiaceae</taxon>
        <taxon>Nonomuraea</taxon>
    </lineage>
</organism>
<reference evidence="3 4" key="1">
    <citation type="submission" date="2020-08" db="EMBL/GenBank/DDBJ databases">
        <title>Sequencing the genomes of 1000 actinobacteria strains.</title>
        <authorList>
            <person name="Klenk H.-P."/>
        </authorList>
    </citation>
    <scope>NUCLEOTIDE SEQUENCE [LARGE SCALE GENOMIC DNA]</scope>
    <source>
        <strain evidence="3 4">DSM 44320</strain>
    </source>
</reference>
<dbReference type="GeneID" id="95387754"/>
<dbReference type="InterPro" id="IPR008971">
    <property type="entry name" value="HSP40/DnaJ_pept-bd"/>
</dbReference>
<name>A0A7W5UYG4_9ACTN</name>
<dbReference type="InterPro" id="IPR002939">
    <property type="entry name" value="DnaJ_C"/>
</dbReference>
<feature type="domain" description="J" evidence="2">
    <location>
        <begin position="4"/>
        <end position="68"/>
    </location>
</feature>
<protein>
    <submittedName>
        <fullName evidence="3">Curved DNA-binding protein</fullName>
    </submittedName>
</protein>
<evidence type="ECO:0000259" key="2">
    <source>
        <dbReference type="PROSITE" id="PS50076"/>
    </source>
</evidence>
<dbReference type="SUPFAM" id="SSF46565">
    <property type="entry name" value="Chaperone J-domain"/>
    <property type="match status" value="1"/>
</dbReference>
<keyword evidence="4" id="KW-1185">Reference proteome</keyword>
<sequence>MAKDFYQALEVARTASQEEIQRAYRRLARLYHPDVNREPGAEERFKEITEAYRVLGDPAARRRYDAAAQGVQRASAGWDFDMQPHVRVRRGAPTPGPAPAWTAAPGFGDLFGDLYGERTYQGWASAAGAHQEAELEITVEEAYHGARRVLTLDGRHRMEIVIPPGFVAGQRLRIPGQGGRGRAGAPDGDLFLVVRIADHPKYRVRGRDIHVELRLAPWEAALGAAVPVDTPAGPELIKVPPGTSSGDRLRLHGRGLPNPQAEPGDLYAETRIVVPAPLSEDERRLFQRLADTTGFDPRRQP</sequence>
<dbReference type="CDD" id="cd10747">
    <property type="entry name" value="DnaJ_C"/>
    <property type="match status" value="1"/>
</dbReference>
<dbReference type="Pfam" id="PF00226">
    <property type="entry name" value="DnaJ"/>
    <property type="match status" value="1"/>
</dbReference>
<dbReference type="Gene3D" id="1.10.287.110">
    <property type="entry name" value="DnaJ domain"/>
    <property type="match status" value="1"/>
</dbReference>
<dbReference type="Proteomes" id="UP000579945">
    <property type="component" value="Unassembled WGS sequence"/>
</dbReference>
<dbReference type="PRINTS" id="PR00625">
    <property type="entry name" value="JDOMAIN"/>
</dbReference>
<comment type="caution">
    <text evidence="3">The sequence shown here is derived from an EMBL/GenBank/DDBJ whole genome shotgun (WGS) entry which is preliminary data.</text>
</comment>
<dbReference type="GO" id="GO:0003677">
    <property type="term" value="F:DNA binding"/>
    <property type="evidence" value="ECO:0007669"/>
    <property type="project" value="UniProtKB-KW"/>
</dbReference>
<dbReference type="GO" id="GO:0042026">
    <property type="term" value="P:protein refolding"/>
    <property type="evidence" value="ECO:0007669"/>
    <property type="project" value="TreeGrafter"/>
</dbReference>
<dbReference type="PANTHER" id="PTHR43096">
    <property type="entry name" value="DNAJ HOMOLOG 1, MITOCHONDRIAL-RELATED"/>
    <property type="match status" value="1"/>
</dbReference>
<dbReference type="CDD" id="cd06257">
    <property type="entry name" value="DnaJ"/>
    <property type="match status" value="1"/>
</dbReference>
<dbReference type="PANTHER" id="PTHR43096:SF52">
    <property type="entry name" value="DNAJ HOMOLOG 1, MITOCHONDRIAL-RELATED"/>
    <property type="match status" value="1"/>
</dbReference>
<dbReference type="RefSeq" id="WP_183644517.1">
    <property type="nucleotide sequence ID" value="NZ_BAAAXX010000047.1"/>
</dbReference>